<name>A0A0G4F4B6_VITBC</name>
<gene>
    <name evidence="2" type="ORF">Vbra_1307</name>
</gene>
<proteinExistence type="predicted"/>
<keyword evidence="3" id="KW-1185">Reference proteome</keyword>
<organism evidence="2 3">
    <name type="scientific">Vitrella brassicaformis (strain CCMP3155)</name>
    <dbReference type="NCBI Taxonomy" id="1169540"/>
    <lineage>
        <taxon>Eukaryota</taxon>
        <taxon>Sar</taxon>
        <taxon>Alveolata</taxon>
        <taxon>Colpodellida</taxon>
        <taxon>Vitrellaceae</taxon>
        <taxon>Vitrella</taxon>
    </lineage>
</organism>
<dbReference type="VEuPathDB" id="CryptoDB:Vbra_1307"/>
<sequence length="116" mass="13554">MCPPWSRLASFLHRLSAWRAAPQSHVRERHDTSWVYPVCLADVDSTDTNTLILHQPSRSPPTAEQAQRSREEDARHREEYRQIERQIDDSLANELLDWAEEEDKKNAEEAKKDECA</sequence>
<accession>A0A0G4F4B6</accession>
<feature type="compositionally biased region" description="Basic and acidic residues" evidence="1">
    <location>
        <begin position="67"/>
        <end position="81"/>
    </location>
</feature>
<dbReference type="EMBL" id="CDMY01000372">
    <property type="protein sequence ID" value="CEM06884.1"/>
    <property type="molecule type" value="Genomic_DNA"/>
</dbReference>
<dbReference type="AlphaFoldDB" id="A0A0G4F4B6"/>
<reference evidence="2 3" key="1">
    <citation type="submission" date="2014-11" db="EMBL/GenBank/DDBJ databases">
        <authorList>
            <person name="Zhu J."/>
            <person name="Qi W."/>
            <person name="Song R."/>
        </authorList>
    </citation>
    <scope>NUCLEOTIDE SEQUENCE [LARGE SCALE GENOMIC DNA]</scope>
</reference>
<dbReference type="InParanoid" id="A0A0G4F4B6"/>
<evidence type="ECO:0000313" key="3">
    <source>
        <dbReference type="Proteomes" id="UP000041254"/>
    </source>
</evidence>
<protein>
    <submittedName>
        <fullName evidence="2">Uncharacterized protein</fullName>
    </submittedName>
</protein>
<evidence type="ECO:0000313" key="2">
    <source>
        <dbReference type="EMBL" id="CEM06884.1"/>
    </source>
</evidence>
<dbReference type="Proteomes" id="UP000041254">
    <property type="component" value="Unassembled WGS sequence"/>
</dbReference>
<evidence type="ECO:0000256" key="1">
    <source>
        <dbReference type="SAM" id="MobiDB-lite"/>
    </source>
</evidence>
<feature type="region of interest" description="Disordered" evidence="1">
    <location>
        <begin position="52"/>
        <end position="81"/>
    </location>
</feature>
<feature type="compositionally biased region" description="Polar residues" evidence="1">
    <location>
        <begin position="52"/>
        <end position="66"/>
    </location>
</feature>